<evidence type="ECO:0000256" key="2">
    <source>
        <dbReference type="ARBA" id="ARBA00022679"/>
    </source>
</evidence>
<dbReference type="AlphaFoldDB" id="A0AAW4WZA2"/>
<dbReference type="InterPro" id="IPR022998">
    <property type="entry name" value="ThiamineP_synth_TenI"/>
</dbReference>
<dbReference type="InterPro" id="IPR034291">
    <property type="entry name" value="TMP_synthase"/>
</dbReference>
<dbReference type="InterPro" id="IPR013785">
    <property type="entry name" value="Aldolase_TIM"/>
</dbReference>
<evidence type="ECO:0000256" key="3">
    <source>
        <dbReference type="ARBA" id="ARBA00022723"/>
    </source>
</evidence>
<evidence type="ECO:0000259" key="12">
    <source>
        <dbReference type="Pfam" id="PF02581"/>
    </source>
</evidence>
<evidence type="ECO:0000313" key="14">
    <source>
        <dbReference type="Proteomes" id="UP001199296"/>
    </source>
</evidence>
<feature type="binding site" evidence="9">
    <location>
        <position position="109"/>
    </location>
    <ligand>
        <name>4-amino-2-methyl-5-(diphosphooxymethyl)pyrimidine</name>
        <dbReference type="ChEBI" id="CHEBI:57841"/>
    </ligand>
</feature>
<evidence type="ECO:0000256" key="5">
    <source>
        <dbReference type="ARBA" id="ARBA00022977"/>
    </source>
</evidence>
<dbReference type="CDD" id="cd00564">
    <property type="entry name" value="TMP_TenI"/>
    <property type="match status" value="1"/>
</dbReference>
<dbReference type="Gene3D" id="3.20.20.70">
    <property type="entry name" value="Aldolase class I"/>
    <property type="match status" value="1"/>
</dbReference>
<comment type="cofactor">
    <cofactor evidence="9">
        <name>Mg(2+)</name>
        <dbReference type="ChEBI" id="CHEBI:18420"/>
    </cofactor>
    <text evidence="9">Binds 1 Mg(2+) ion per subunit.</text>
</comment>
<protein>
    <recommendedName>
        <fullName evidence="9">Thiamine-phosphate synthase</fullName>
        <shortName evidence="9">TP synthase</shortName>
        <shortName evidence="9">TPS</shortName>
        <ecNumber evidence="9">2.5.1.3</ecNumber>
    </recommendedName>
    <alternativeName>
        <fullName evidence="9">Thiamine-phosphate pyrophosphorylase</fullName>
        <shortName evidence="9">TMP pyrophosphorylase</shortName>
        <shortName evidence="9">TMP-PPase</shortName>
    </alternativeName>
</protein>
<keyword evidence="3 9" id="KW-0479">Metal-binding</keyword>
<name>A0AAW4WZA2_9FIRM</name>
<feature type="domain" description="Thiamine phosphate synthase/TenI" evidence="12">
    <location>
        <begin position="8"/>
        <end position="191"/>
    </location>
</feature>
<evidence type="ECO:0000256" key="6">
    <source>
        <dbReference type="ARBA" id="ARBA00047334"/>
    </source>
</evidence>
<dbReference type="GO" id="GO:0004789">
    <property type="term" value="F:thiamine-phosphate diphosphorylase activity"/>
    <property type="evidence" value="ECO:0007669"/>
    <property type="project" value="UniProtKB-UniRule"/>
</dbReference>
<dbReference type="PANTHER" id="PTHR20857">
    <property type="entry name" value="THIAMINE-PHOSPHATE PYROPHOSPHORYLASE"/>
    <property type="match status" value="1"/>
</dbReference>
<comment type="function">
    <text evidence="9">Condenses 4-methyl-5-(beta-hydroxyethyl)thiazole monophosphate (THZ-P) and 2-methyl-4-amino-5-hydroxymethyl pyrimidine pyrophosphate (HMP-PP) to form thiamine monophosphate (TMP).</text>
</comment>
<feature type="binding site" evidence="9">
    <location>
        <position position="71"/>
    </location>
    <ligand>
        <name>Mg(2+)</name>
        <dbReference type="ChEBI" id="CHEBI:18420"/>
    </ligand>
</feature>
<dbReference type="RefSeq" id="WP_229344405.1">
    <property type="nucleotide sequence ID" value="NZ_JAJFAT010000004.1"/>
</dbReference>
<feature type="binding site" evidence="9">
    <location>
        <position position="90"/>
    </location>
    <ligand>
        <name>Mg(2+)</name>
        <dbReference type="ChEBI" id="CHEBI:18420"/>
    </ligand>
</feature>
<dbReference type="GO" id="GO:0000287">
    <property type="term" value="F:magnesium ion binding"/>
    <property type="evidence" value="ECO:0007669"/>
    <property type="project" value="UniProtKB-UniRule"/>
</dbReference>
<dbReference type="FunFam" id="3.20.20.70:FF:000096">
    <property type="entry name" value="Thiamine-phosphate synthase"/>
    <property type="match status" value="1"/>
</dbReference>
<dbReference type="GO" id="GO:0009228">
    <property type="term" value="P:thiamine biosynthetic process"/>
    <property type="evidence" value="ECO:0007669"/>
    <property type="project" value="UniProtKB-KW"/>
</dbReference>
<evidence type="ECO:0000256" key="11">
    <source>
        <dbReference type="RuleBase" id="RU004253"/>
    </source>
</evidence>
<dbReference type="EMBL" id="JAJFAT010000004">
    <property type="protein sequence ID" value="MCC3144547.1"/>
    <property type="molecule type" value="Genomic_DNA"/>
</dbReference>
<organism evidence="13 14">
    <name type="scientific">Halanaerobium polyolivorans</name>
    <dbReference type="NCBI Taxonomy" id="2886943"/>
    <lineage>
        <taxon>Bacteria</taxon>
        <taxon>Bacillati</taxon>
        <taxon>Bacillota</taxon>
        <taxon>Clostridia</taxon>
        <taxon>Halanaerobiales</taxon>
        <taxon>Halanaerobiaceae</taxon>
        <taxon>Halanaerobium</taxon>
    </lineage>
</organism>
<proteinExistence type="inferred from homology"/>
<keyword evidence="2 9" id="KW-0808">Transferase</keyword>
<comment type="similarity">
    <text evidence="9 10">Belongs to the thiamine-phosphate synthase family.</text>
</comment>
<feature type="binding site" evidence="9">
    <location>
        <begin position="38"/>
        <end position="42"/>
    </location>
    <ligand>
        <name>4-amino-2-methyl-5-(diphosphooxymethyl)pyrimidine</name>
        <dbReference type="ChEBI" id="CHEBI:57841"/>
    </ligand>
</feature>
<evidence type="ECO:0000313" key="13">
    <source>
        <dbReference type="EMBL" id="MCC3144547.1"/>
    </source>
</evidence>
<accession>A0AAW4WZA2</accession>
<evidence type="ECO:0000256" key="9">
    <source>
        <dbReference type="HAMAP-Rule" id="MF_00097"/>
    </source>
</evidence>
<keyword evidence="14" id="KW-1185">Reference proteome</keyword>
<feature type="binding site" evidence="9">
    <location>
        <begin position="188"/>
        <end position="189"/>
    </location>
    <ligand>
        <name>2-[(2R,5Z)-2-carboxy-4-methylthiazol-5(2H)-ylidene]ethyl phosphate</name>
        <dbReference type="ChEBI" id="CHEBI:62899"/>
    </ligand>
</feature>
<evidence type="ECO:0000256" key="7">
    <source>
        <dbReference type="ARBA" id="ARBA00047851"/>
    </source>
</evidence>
<keyword evidence="4 9" id="KW-0460">Magnesium</keyword>
<dbReference type="EC" id="2.5.1.3" evidence="9"/>
<comment type="catalytic activity">
    <reaction evidence="7 9 10">
        <text>2-(2-carboxy-4-methylthiazol-5-yl)ethyl phosphate + 4-amino-2-methyl-5-(diphosphooxymethyl)pyrimidine + 2 H(+) = thiamine phosphate + CO2 + diphosphate</text>
        <dbReference type="Rhea" id="RHEA:47848"/>
        <dbReference type="ChEBI" id="CHEBI:15378"/>
        <dbReference type="ChEBI" id="CHEBI:16526"/>
        <dbReference type="ChEBI" id="CHEBI:33019"/>
        <dbReference type="ChEBI" id="CHEBI:37575"/>
        <dbReference type="ChEBI" id="CHEBI:57841"/>
        <dbReference type="ChEBI" id="CHEBI:62890"/>
        <dbReference type="EC" id="2.5.1.3"/>
    </reaction>
</comment>
<dbReference type="PANTHER" id="PTHR20857:SF15">
    <property type="entry name" value="THIAMINE-PHOSPHATE SYNTHASE"/>
    <property type="match status" value="1"/>
</dbReference>
<gene>
    <name evidence="9 13" type="primary">thiE</name>
    <name evidence="13" type="ORF">LJ207_04315</name>
</gene>
<comment type="pathway">
    <text evidence="1 9 11">Cofactor biosynthesis; thiamine diphosphate biosynthesis; thiamine phosphate from 4-amino-2-methyl-5-diphosphomethylpyrimidine and 4-methyl-5-(2-phosphoethyl)-thiazole: step 1/1.</text>
</comment>
<dbReference type="SUPFAM" id="SSF51391">
    <property type="entry name" value="Thiamin phosphate synthase"/>
    <property type="match status" value="1"/>
</dbReference>
<keyword evidence="5 9" id="KW-0784">Thiamine biosynthesis</keyword>
<feature type="binding site" evidence="9">
    <location>
        <begin position="135"/>
        <end position="137"/>
    </location>
    <ligand>
        <name>2-[(2R,5Z)-2-carboxy-4-methylthiazol-5(2H)-ylidene]ethyl phosphate</name>
        <dbReference type="ChEBI" id="CHEBI:62899"/>
    </ligand>
</feature>
<feature type="binding site" evidence="9">
    <location>
        <position position="70"/>
    </location>
    <ligand>
        <name>4-amino-2-methyl-5-(diphosphooxymethyl)pyrimidine</name>
        <dbReference type="ChEBI" id="CHEBI:57841"/>
    </ligand>
</feature>
<evidence type="ECO:0000256" key="10">
    <source>
        <dbReference type="RuleBase" id="RU003826"/>
    </source>
</evidence>
<evidence type="ECO:0000256" key="4">
    <source>
        <dbReference type="ARBA" id="ARBA00022842"/>
    </source>
</evidence>
<dbReference type="InterPro" id="IPR036206">
    <property type="entry name" value="ThiamineP_synth_sf"/>
</dbReference>
<comment type="caution">
    <text evidence="13">The sequence shown here is derived from an EMBL/GenBank/DDBJ whole genome shotgun (WGS) entry which is preliminary data.</text>
</comment>
<dbReference type="HAMAP" id="MF_00097">
    <property type="entry name" value="TMP_synthase"/>
    <property type="match status" value="1"/>
</dbReference>
<dbReference type="NCBIfam" id="TIGR00693">
    <property type="entry name" value="thiE"/>
    <property type="match status" value="1"/>
</dbReference>
<sequence>MKAINWELYLITEEKLSQGRKSLEVVKKAVAGGVDAVQLREKNLSLRERYKLGIKLRHFTAARGVKLIVNDRVDLALALNADGVHLGQADLPLKEARAILGSDKIIGITATDLKAIKKAEAEGADYLGVGSVFKSNSKEVDSFKAGIGIQGIKRLSREISIPITAIGGIKLNSAYEVIRAGADNIAVISALTQAADIKSTAQDFKKMIHKAKKQRTA</sequence>
<dbReference type="GO" id="GO:0009229">
    <property type="term" value="P:thiamine diphosphate biosynthetic process"/>
    <property type="evidence" value="ECO:0007669"/>
    <property type="project" value="UniProtKB-UniRule"/>
</dbReference>
<feature type="binding site" evidence="9">
    <location>
        <position position="138"/>
    </location>
    <ligand>
        <name>4-amino-2-methyl-5-(diphosphooxymethyl)pyrimidine</name>
        <dbReference type="ChEBI" id="CHEBI:57841"/>
    </ligand>
</feature>
<dbReference type="Proteomes" id="UP001199296">
    <property type="component" value="Unassembled WGS sequence"/>
</dbReference>
<comment type="catalytic activity">
    <reaction evidence="8 9 10">
        <text>2-[(2R,5Z)-2-carboxy-4-methylthiazol-5(2H)-ylidene]ethyl phosphate + 4-amino-2-methyl-5-(diphosphooxymethyl)pyrimidine + 2 H(+) = thiamine phosphate + CO2 + diphosphate</text>
        <dbReference type="Rhea" id="RHEA:47844"/>
        <dbReference type="ChEBI" id="CHEBI:15378"/>
        <dbReference type="ChEBI" id="CHEBI:16526"/>
        <dbReference type="ChEBI" id="CHEBI:33019"/>
        <dbReference type="ChEBI" id="CHEBI:37575"/>
        <dbReference type="ChEBI" id="CHEBI:57841"/>
        <dbReference type="ChEBI" id="CHEBI:62899"/>
        <dbReference type="EC" id="2.5.1.3"/>
    </reaction>
</comment>
<feature type="binding site" evidence="9">
    <location>
        <position position="168"/>
    </location>
    <ligand>
        <name>2-[(2R,5Z)-2-carboxy-4-methylthiazol-5(2H)-ylidene]ethyl phosphate</name>
        <dbReference type="ChEBI" id="CHEBI:62899"/>
    </ligand>
</feature>
<evidence type="ECO:0000256" key="1">
    <source>
        <dbReference type="ARBA" id="ARBA00005165"/>
    </source>
</evidence>
<reference evidence="13 14" key="1">
    <citation type="submission" date="2021-10" db="EMBL/GenBank/DDBJ databases">
        <authorList>
            <person name="Grouzdev D.S."/>
            <person name="Pantiukh K.S."/>
            <person name="Krutkina M.S."/>
        </authorList>
    </citation>
    <scope>NUCLEOTIDE SEQUENCE [LARGE SCALE GENOMIC DNA]</scope>
    <source>
        <strain evidence="13 14">Z-7514</strain>
    </source>
</reference>
<dbReference type="Pfam" id="PF02581">
    <property type="entry name" value="TMP-TENI"/>
    <property type="match status" value="1"/>
</dbReference>
<evidence type="ECO:0000256" key="8">
    <source>
        <dbReference type="ARBA" id="ARBA00047883"/>
    </source>
</evidence>
<dbReference type="GO" id="GO:0005737">
    <property type="term" value="C:cytoplasm"/>
    <property type="evidence" value="ECO:0007669"/>
    <property type="project" value="TreeGrafter"/>
</dbReference>
<comment type="catalytic activity">
    <reaction evidence="6 9 10">
        <text>4-methyl-5-(2-phosphooxyethyl)-thiazole + 4-amino-2-methyl-5-(diphosphooxymethyl)pyrimidine + H(+) = thiamine phosphate + diphosphate</text>
        <dbReference type="Rhea" id="RHEA:22328"/>
        <dbReference type="ChEBI" id="CHEBI:15378"/>
        <dbReference type="ChEBI" id="CHEBI:33019"/>
        <dbReference type="ChEBI" id="CHEBI:37575"/>
        <dbReference type="ChEBI" id="CHEBI:57841"/>
        <dbReference type="ChEBI" id="CHEBI:58296"/>
        <dbReference type="EC" id="2.5.1.3"/>
    </reaction>
</comment>